<dbReference type="EMBL" id="GBXM01007997">
    <property type="protein sequence ID" value="JAI00581.1"/>
    <property type="molecule type" value="Transcribed_RNA"/>
</dbReference>
<sequence>MPIGRATSKRATMEAITPTMSLHNILRISATPSPSCCEDSVRCPYQHPNGSRWTGRNHRSTKGVIHMLVGDTALSPENRRQGG</sequence>
<organism evidence="1">
    <name type="scientific">Anguilla anguilla</name>
    <name type="common">European freshwater eel</name>
    <name type="synonym">Muraena anguilla</name>
    <dbReference type="NCBI Taxonomy" id="7936"/>
    <lineage>
        <taxon>Eukaryota</taxon>
        <taxon>Metazoa</taxon>
        <taxon>Chordata</taxon>
        <taxon>Craniata</taxon>
        <taxon>Vertebrata</taxon>
        <taxon>Euteleostomi</taxon>
        <taxon>Actinopterygii</taxon>
        <taxon>Neopterygii</taxon>
        <taxon>Teleostei</taxon>
        <taxon>Anguilliformes</taxon>
        <taxon>Anguillidae</taxon>
        <taxon>Anguilla</taxon>
    </lineage>
</organism>
<name>A0A0E9XFF2_ANGAN</name>
<accession>A0A0E9XFF2</accession>
<protein>
    <submittedName>
        <fullName evidence="1">Uncharacterized protein</fullName>
    </submittedName>
</protein>
<dbReference type="AlphaFoldDB" id="A0A0E9XFF2"/>
<evidence type="ECO:0000313" key="1">
    <source>
        <dbReference type="EMBL" id="JAI00581.1"/>
    </source>
</evidence>
<reference evidence="1" key="2">
    <citation type="journal article" date="2015" name="Fish Shellfish Immunol.">
        <title>Early steps in the European eel (Anguilla anguilla)-Vibrio vulnificus interaction in the gills: Role of the RtxA13 toxin.</title>
        <authorList>
            <person name="Callol A."/>
            <person name="Pajuelo D."/>
            <person name="Ebbesson L."/>
            <person name="Teles M."/>
            <person name="MacKenzie S."/>
            <person name="Amaro C."/>
        </authorList>
    </citation>
    <scope>NUCLEOTIDE SEQUENCE</scope>
</reference>
<reference evidence="1" key="1">
    <citation type="submission" date="2014-11" db="EMBL/GenBank/DDBJ databases">
        <authorList>
            <person name="Amaro Gonzalez C."/>
        </authorList>
    </citation>
    <scope>NUCLEOTIDE SEQUENCE</scope>
</reference>
<proteinExistence type="predicted"/>